<protein>
    <recommendedName>
        <fullName evidence="2">diphosphomevalonate decarboxylase</fullName>
        <ecNumber evidence="2">4.1.1.33</ecNumber>
    </recommendedName>
</protein>
<name>A0ABU5N090_9BACT</name>
<dbReference type="PIRSF" id="PIRSF015950">
    <property type="entry name" value="Mev_P_decrbx"/>
    <property type="match status" value="1"/>
</dbReference>
<dbReference type="InterPro" id="IPR041431">
    <property type="entry name" value="Mvd1_C"/>
</dbReference>
<dbReference type="PANTHER" id="PTHR10977:SF3">
    <property type="entry name" value="DIPHOSPHOMEVALONATE DECARBOXYLASE"/>
    <property type="match status" value="1"/>
</dbReference>
<keyword evidence="3" id="KW-0444">Lipid biosynthesis</keyword>
<evidence type="ECO:0000256" key="5">
    <source>
        <dbReference type="ARBA" id="ARBA00022840"/>
    </source>
</evidence>
<evidence type="ECO:0000256" key="4">
    <source>
        <dbReference type="ARBA" id="ARBA00022741"/>
    </source>
</evidence>
<sequence>MSQIQTQFIKNVLAGTETQLSEKGSAFAPANIALSKYWGKRNAELNLPATSSLSVSLGDLGTKTEIRVAAEDSVFLNGEAMGSETLFYKRTVDFLKLFPMVGAHFEVRTQNSIPTAAGLASSASGFAALVLALNDLAGWGLGRRMLSLIARLGSGSAARSVYSGFVQWYAGTDDDGSDSYAERIDAEWPELRVGILEVSNVHKPVGSREGMNRTVATSELYNSWPAQADADLEAIRLSIREKDFPMLGKTAEHNALSMHATMLAAWPPLIYLQPESLEIIHTVQRLRGEGLELFLTIDAGPNIKLLFLESVASDVIAAFPDLRIIQPFG</sequence>
<keyword evidence="6" id="KW-0443">Lipid metabolism</keyword>
<evidence type="ECO:0000256" key="6">
    <source>
        <dbReference type="ARBA" id="ARBA00023098"/>
    </source>
</evidence>
<dbReference type="InterPro" id="IPR053859">
    <property type="entry name" value="MVD-like_N"/>
</dbReference>
<reference evidence="10 11" key="1">
    <citation type="journal article" date="2024" name="Appl. Environ. Microbiol.">
        <title>Pontiella agarivorans sp. nov., a novel marine anaerobic bacterium capable of degrading macroalgal polysaccharides and fixing nitrogen.</title>
        <authorList>
            <person name="Liu N."/>
            <person name="Kivenson V."/>
            <person name="Peng X."/>
            <person name="Cui Z."/>
            <person name="Lankiewicz T.S."/>
            <person name="Gosselin K.M."/>
            <person name="English C.J."/>
            <person name="Blair E.M."/>
            <person name="O'Malley M.A."/>
            <person name="Valentine D.L."/>
        </authorList>
    </citation>
    <scope>NUCLEOTIDE SEQUENCE [LARGE SCALE GENOMIC DNA]</scope>
    <source>
        <strain evidence="10 11">NLcol2</strain>
    </source>
</reference>
<dbReference type="InterPro" id="IPR005935">
    <property type="entry name" value="Mev_decarb"/>
</dbReference>
<comment type="caution">
    <text evidence="10">The sequence shown here is derived from an EMBL/GenBank/DDBJ whole genome shotgun (WGS) entry which is preliminary data.</text>
</comment>
<feature type="domain" description="Diphosphomevalonate decarboxylase-like N-terminal" evidence="9">
    <location>
        <begin position="28"/>
        <end position="181"/>
    </location>
</feature>
<dbReference type="InterPro" id="IPR014721">
    <property type="entry name" value="Ribsml_uS5_D2-typ_fold_subgr"/>
</dbReference>
<keyword evidence="5" id="KW-0067">ATP-binding</keyword>
<accession>A0ABU5N090</accession>
<dbReference type="InterPro" id="IPR029765">
    <property type="entry name" value="Mev_diP_decarb"/>
</dbReference>
<dbReference type="NCBIfam" id="TIGR01240">
    <property type="entry name" value="mevDPdecarb"/>
    <property type="match status" value="1"/>
</dbReference>
<dbReference type="Pfam" id="PF22700">
    <property type="entry name" value="MVD-like_N"/>
    <property type="match status" value="1"/>
</dbReference>
<proteinExistence type="inferred from homology"/>
<dbReference type="Pfam" id="PF18376">
    <property type="entry name" value="MDD_C"/>
    <property type="match status" value="1"/>
</dbReference>
<comment type="similarity">
    <text evidence="1">Belongs to the diphosphomevalonate decarboxylase family.</text>
</comment>
<dbReference type="PANTHER" id="PTHR10977">
    <property type="entry name" value="DIPHOSPHOMEVALONATE DECARBOXYLASE"/>
    <property type="match status" value="1"/>
</dbReference>
<evidence type="ECO:0000256" key="7">
    <source>
        <dbReference type="ARBA" id="ARBA00023239"/>
    </source>
</evidence>
<keyword evidence="4" id="KW-0547">Nucleotide-binding</keyword>
<dbReference type="InterPro" id="IPR036554">
    <property type="entry name" value="GHMP_kinase_C_sf"/>
</dbReference>
<dbReference type="Gene3D" id="3.30.230.10">
    <property type="match status" value="1"/>
</dbReference>
<gene>
    <name evidence="10" type="primary">mvaD</name>
    <name evidence="10" type="ORF">P9H32_14690</name>
</gene>
<evidence type="ECO:0000256" key="2">
    <source>
        <dbReference type="ARBA" id="ARBA00012296"/>
    </source>
</evidence>
<evidence type="ECO:0000259" key="8">
    <source>
        <dbReference type="Pfam" id="PF18376"/>
    </source>
</evidence>
<dbReference type="EC" id="4.1.1.33" evidence="2"/>
<dbReference type="EMBL" id="JARVCO010000012">
    <property type="protein sequence ID" value="MDZ8119874.1"/>
    <property type="molecule type" value="Genomic_DNA"/>
</dbReference>
<dbReference type="GO" id="GO:0004163">
    <property type="term" value="F:diphosphomevalonate decarboxylase activity"/>
    <property type="evidence" value="ECO:0007669"/>
    <property type="project" value="UniProtKB-EC"/>
</dbReference>
<keyword evidence="7 10" id="KW-0456">Lyase</keyword>
<feature type="domain" description="Mvd1 C-terminal" evidence="8">
    <location>
        <begin position="195"/>
        <end position="319"/>
    </location>
</feature>
<dbReference type="RefSeq" id="WP_322609656.1">
    <property type="nucleotide sequence ID" value="NZ_JARVCO010000012.1"/>
</dbReference>
<evidence type="ECO:0000256" key="3">
    <source>
        <dbReference type="ARBA" id="ARBA00022516"/>
    </source>
</evidence>
<evidence type="ECO:0000313" key="11">
    <source>
        <dbReference type="Proteomes" id="UP001290861"/>
    </source>
</evidence>
<dbReference type="Proteomes" id="UP001290861">
    <property type="component" value="Unassembled WGS sequence"/>
</dbReference>
<evidence type="ECO:0000259" key="9">
    <source>
        <dbReference type="Pfam" id="PF22700"/>
    </source>
</evidence>
<keyword evidence="11" id="KW-1185">Reference proteome</keyword>
<evidence type="ECO:0000313" key="10">
    <source>
        <dbReference type="EMBL" id="MDZ8119874.1"/>
    </source>
</evidence>
<organism evidence="10 11">
    <name type="scientific">Pontiella agarivorans</name>
    <dbReference type="NCBI Taxonomy" id="3038953"/>
    <lineage>
        <taxon>Bacteria</taxon>
        <taxon>Pseudomonadati</taxon>
        <taxon>Kiritimatiellota</taxon>
        <taxon>Kiritimatiellia</taxon>
        <taxon>Kiritimatiellales</taxon>
        <taxon>Pontiellaceae</taxon>
        <taxon>Pontiella</taxon>
    </lineage>
</organism>
<dbReference type="SUPFAM" id="SSF54211">
    <property type="entry name" value="Ribosomal protein S5 domain 2-like"/>
    <property type="match status" value="1"/>
</dbReference>
<dbReference type="Gene3D" id="3.30.70.890">
    <property type="entry name" value="GHMP kinase, C-terminal domain"/>
    <property type="match status" value="1"/>
</dbReference>
<dbReference type="InterPro" id="IPR020568">
    <property type="entry name" value="Ribosomal_Su5_D2-typ_SF"/>
</dbReference>
<dbReference type="SUPFAM" id="SSF55060">
    <property type="entry name" value="GHMP Kinase, C-terminal domain"/>
    <property type="match status" value="1"/>
</dbReference>
<evidence type="ECO:0000256" key="1">
    <source>
        <dbReference type="ARBA" id="ARBA00008831"/>
    </source>
</evidence>